<feature type="domain" description="Erythromycin biosynthesis protein CIII-like C-terminal" evidence="4">
    <location>
        <begin position="436"/>
        <end position="527"/>
    </location>
</feature>
<dbReference type="InterPro" id="IPR004276">
    <property type="entry name" value="GlycoTrans_28_N"/>
</dbReference>
<dbReference type="STRING" id="1325735.A0A428UI70"/>
<gene>
    <name evidence="5" type="ORF">CEP52_001516</name>
</gene>
<dbReference type="AlphaFoldDB" id="A0A428UI70"/>
<dbReference type="GO" id="GO:0016906">
    <property type="term" value="F:sterol 3-beta-glucosyltransferase activity"/>
    <property type="evidence" value="ECO:0007669"/>
    <property type="project" value="UniProtKB-ARBA"/>
</dbReference>
<dbReference type="Proteomes" id="UP000287144">
    <property type="component" value="Unassembled WGS sequence"/>
</dbReference>
<evidence type="ECO:0000259" key="3">
    <source>
        <dbReference type="Pfam" id="PF03033"/>
    </source>
</evidence>
<accession>A0A428UI70</accession>
<protein>
    <submittedName>
        <fullName evidence="5">Uncharacterized protein</fullName>
    </submittedName>
</protein>
<proteinExistence type="predicted"/>
<evidence type="ECO:0000313" key="5">
    <source>
        <dbReference type="EMBL" id="RSM13987.1"/>
    </source>
</evidence>
<dbReference type="Pfam" id="PF06722">
    <property type="entry name" value="EryCIII-like_C"/>
    <property type="match status" value="1"/>
</dbReference>
<feature type="compositionally biased region" description="Low complexity" evidence="2">
    <location>
        <begin position="679"/>
        <end position="691"/>
    </location>
</feature>
<feature type="region of interest" description="Disordered" evidence="2">
    <location>
        <begin position="1"/>
        <end position="40"/>
    </location>
</feature>
<dbReference type="FunFam" id="3.40.50.2000:FF:000100">
    <property type="entry name" value="Glycosyltransferase family 1 protein"/>
    <property type="match status" value="1"/>
</dbReference>
<organism evidence="5 6">
    <name type="scientific">Fusarium oligoseptatum</name>
    <dbReference type="NCBI Taxonomy" id="2604345"/>
    <lineage>
        <taxon>Eukaryota</taxon>
        <taxon>Fungi</taxon>
        <taxon>Dikarya</taxon>
        <taxon>Ascomycota</taxon>
        <taxon>Pezizomycotina</taxon>
        <taxon>Sordariomycetes</taxon>
        <taxon>Hypocreomycetidae</taxon>
        <taxon>Hypocreales</taxon>
        <taxon>Nectriaceae</taxon>
        <taxon>Fusarium</taxon>
        <taxon>Fusarium solani species complex</taxon>
    </lineage>
</organism>
<evidence type="ECO:0000313" key="6">
    <source>
        <dbReference type="Proteomes" id="UP000287144"/>
    </source>
</evidence>
<dbReference type="PANTHER" id="PTHR48050">
    <property type="entry name" value="STEROL 3-BETA-GLUCOSYLTRANSFERASE"/>
    <property type="match status" value="1"/>
</dbReference>
<comment type="caution">
    <text evidence="5">The sequence shown here is derived from an EMBL/GenBank/DDBJ whole genome shotgun (WGS) entry which is preliminary data.</text>
</comment>
<feature type="region of interest" description="Disordered" evidence="2">
    <location>
        <begin position="91"/>
        <end position="122"/>
    </location>
</feature>
<sequence length="890" mass="96218">MAGLPTKMHPQQTNRNRELTVPQQRHESYGPPPYSHYSQDPSALEQLDLDSALGASVSMLIAVIADDGRVKMTPNKRTSYIADMIAPTLNQQHIPHPDTSPRPPPPPPPKPGFSHGQGPPPMSIVIQIVGSRGDVQPFVALGKTLSTYGHRVRIATHPTFATFVRENNLEFFSIGGDPAELMAFMVKNPGLMPKTDALATGEVSKRRRGIEEMMLGCWRSCIEAGDGLEVPTQDEKPFVADAIIANPPSFAHIHIAERLGIPLHLMFTMPWSPTTSFPHPLANIQNAANGASSNYMSYAMVEVMTWQGLGDVVNRFRTKVLGLDPISLMWAPGLLERLRVPYTYCWSPALIPKPGDWGDNIDISGFFFLDLASSFTPPPDLDAFLRAGPPPVYIGFGSIVVDDPGKLTKTIFEAVRLAGVRALVSKGWGGIGGDDQVPEGVFMLGNVPHDWLFSRVSAVCHHGGAGTCSAGIKAGRPTAVVPFFGDQPFWGAMVNRAGAGPEPIPHADLTAEKLAAAIRYCLLPETQTRAQELGARIREESGTAEGCMSFHRHLQGRKIACDATPGRCAAWRVRKTTVKLSPFAAAVLVRAGELEYSDLKLYRSIEYSTEEQPWDPFSATTAALIGDMSSITAGIATIPHNVIKGIRASDKRGKSPSPRPSTAQEPLNTPGSSQMHASQQPQDNNQVEQQDSGSSHAAEVAKKAAIQVGEGVGGIVGAAVKSPMNFTVGMAKGLKYAPRLYHDEMIRQPDKIDSFSSGLKVAGKEFALGFYDGVAGLAVQPWKGAVKEGPKGLIKGFGKGIGGLILKPAAGIFGIPAYSMQGVHAHVRAMFSSGTPDYIIASRIQQGEDDFKAASEHERQAVLGRWWRIQPNLKKRHHLKDKDKEDDPYL</sequence>
<dbReference type="InterPro" id="IPR050426">
    <property type="entry name" value="Glycosyltransferase_28"/>
</dbReference>
<dbReference type="Pfam" id="PF03033">
    <property type="entry name" value="Glyco_transf_28"/>
    <property type="match status" value="1"/>
</dbReference>
<dbReference type="FunFam" id="3.40.50.2000:FF:000009">
    <property type="entry name" value="Sterol 3-beta-glucosyltransferase UGT80A2"/>
    <property type="match status" value="1"/>
</dbReference>
<dbReference type="EMBL" id="NKCK01000008">
    <property type="protein sequence ID" value="RSM13987.1"/>
    <property type="molecule type" value="Genomic_DNA"/>
</dbReference>
<feature type="region of interest" description="Disordered" evidence="2">
    <location>
        <begin position="645"/>
        <end position="701"/>
    </location>
</feature>
<keyword evidence="6" id="KW-1185">Reference proteome</keyword>
<dbReference type="SUPFAM" id="SSF53756">
    <property type="entry name" value="UDP-Glycosyltransferase/glycogen phosphorylase"/>
    <property type="match status" value="1"/>
</dbReference>
<dbReference type="InterPro" id="IPR002213">
    <property type="entry name" value="UDP_glucos_trans"/>
</dbReference>
<dbReference type="InterPro" id="IPR010610">
    <property type="entry name" value="EryCIII-like_C"/>
</dbReference>
<dbReference type="Gene3D" id="3.40.50.2000">
    <property type="entry name" value="Glycogen Phosphorylase B"/>
    <property type="match status" value="2"/>
</dbReference>
<evidence type="ECO:0000256" key="2">
    <source>
        <dbReference type="SAM" id="MobiDB-lite"/>
    </source>
</evidence>
<dbReference type="GO" id="GO:0005975">
    <property type="term" value="P:carbohydrate metabolic process"/>
    <property type="evidence" value="ECO:0007669"/>
    <property type="project" value="InterPro"/>
</dbReference>
<feature type="domain" description="Glycosyltransferase family 28 N-terminal" evidence="3">
    <location>
        <begin position="124"/>
        <end position="276"/>
    </location>
</feature>
<name>A0A428UI70_9HYPO</name>
<evidence type="ECO:0000259" key="4">
    <source>
        <dbReference type="Pfam" id="PF06722"/>
    </source>
</evidence>
<dbReference type="CDD" id="cd03784">
    <property type="entry name" value="GT1_Gtf-like"/>
    <property type="match status" value="1"/>
</dbReference>
<dbReference type="PANTHER" id="PTHR48050:SF13">
    <property type="entry name" value="STEROL 3-BETA-GLUCOSYLTRANSFERASE UGT80A2"/>
    <property type="match status" value="1"/>
</dbReference>
<feature type="compositionally biased region" description="Pro residues" evidence="2">
    <location>
        <begin position="98"/>
        <end position="111"/>
    </location>
</feature>
<evidence type="ECO:0000256" key="1">
    <source>
        <dbReference type="ARBA" id="ARBA00022679"/>
    </source>
</evidence>
<keyword evidence="1" id="KW-0808">Transferase</keyword>
<feature type="compositionally biased region" description="Polar residues" evidence="2">
    <location>
        <begin position="660"/>
        <end position="678"/>
    </location>
</feature>
<reference evidence="5 6" key="1">
    <citation type="submission" date="2017-06" db="EMBL/GenBank/DDBJ databases">
        <title>Comparative genomic analysis of Ambrosia Fusariam Clade fungi.</title>
        <authorList>
            <person name="Stajich J.E."/>
            <person name="Carrillo J."/>
            <person name="Kijimoto T."/>
            <person name="Eskalen A."/>
            <person name="O'Donnell K."/>
            <person name="Kasson M."/>
        </authorList>
    </citation>
    <scope>NUCLEOTIDE SEQUENCE [LARGE SCALE GENOMIC DNA]</scope>
    <source>
        <strain evidence="5 6">NRRL62579</strain>
    </source>
</reference>